<accession>A0ABZ1IXD0</accession>
<gene>
    <name evidence="1" type="ORF">OHU27_22060</name>
</gene>
<name>A0ABZ1IXD0_9ACTN</name>
<dbReference type="RefSeq" id="WP_402011419.1">
    <property type="nucleotide sequence ID" value="NZ_CP108125.1"/>
</dbReference>
<dbReference type="Proteomes" id="UP001622690">
    <property type="component" value="Chromosome"/>
</dbReference>
<dbReference type="EMBL" id="CP108125">
    <property type="protein sequence ID" value="WTO84955.1"/>
    <property type="molecule type" value="Genomic_DNA"/>
</dbReference>
<evidence type="ECO:0000313" key="1">
    <source>
        <dbReference type="EMBL" id="WTO84955.1"/>
    </source>
</evidence>
<protein>
    <submittedName>
        <fullName evidence="1">Uncharacterized protein</fullName>
    </submittedName>
</protein>
<sequence length="42" mass="4559">MASSEPAERMDDGLTASDDYLVVVFAYDGMPVAADFDIGDDW</sequence>
<proteinExistence type="predicted"/>
<reference evidence="1 2" key="1">
    <citation type="submission" date="2022-10" db="EMBL/GenBank/DDBJ databases">
        <title>The complete genomes of actinobacterial strains from the NBC collection.</title>
        <authorList>
            <person name="Joergensen T.S."/>
            <person name="Alvarez Arevalo M."/>
            <person name="Sterndorff E.B."/>
            <person name="Faurdal D."/>
            <person name="Vuksanovic O."/>
            <person name="Mourched A.-S."/>
            <person name="Charusanti P."/>
            <person name="Shaw S."/>
            <person name="Blin K."/>
            <person name="Weber T."/>
        </authorList>
    </citation>
    <scope>NUCLEOTIDE SEQUENCE [LARGE SCALE GENOMIC DNA]</scope>
    <source>
        <strain evidence="1 2">NBC_00206</strain>
    </source>
</reference>
<organism evidence="1 2">
    <name type="scientific">Streptomyces nigra</name>
    <dbReference type="NCBI Taxonomy" id="1827580"/>
    <lineage>
        <taxon>Bacteria</taxon>
        <taxon>Bacillati</taxon>
        <taxon>Actinomycetota</taxon>
        <taxon>Actinomycetes</taxon>
        <taxon>Kitasatosporales</taxon>
        <taxon>Streptomycetaceae</taxon>
        <taxon>Streptomyces</taxon>
    </lineage>
</organism>
<keyword evidence="2" id="KW-1185">Reference proteome</keyword>
<evidence type="ECO:0000313" key="2">
    <source>
        <dbReference type="Proteomes" id="UP001622690"/>
    </source>
</evidence>